<name>A0A5P8PJ79_9CAUD</name>
<dbReference type="Proteomes" id="UP000326601">
    <property type="component" value="Segment"/>
</dbReference>
<evidence type="ECO:0000313" key="1">
    <source>
        <dbReference type="EMBL" id="QFR56743.1"/>
    </source>
</evidence>
<evidence type="ECO:0000313" key="2">
    <source>
        <dbReference type="Proteomes" id="UP000326601"/>
    </source>
</evidence>
<organism evidence="1 2">
    <name type="scientific">Stenotrophomonas phage Mendera</name>
    <dbReference type="NCBI Taxonomy" id="2650877"/>
    <lineage>
        <taxon>Viruses</taxon>
        <taxon>Duplodnaviria</taxon>
        <taxon>Heunggongvirae</taxon>
        <taxon>Uroviricota</taxon>
        <taxon>Caudoviricetes</taxon>
        <taxon>Menderavirus</taxon>
        <taxon>Menderavirus mendera</taxon>
    </lineage>
</organism>
<dbReference type="EMBL" id="MN098328">
    <property type="protein sequence ID" value="QFR56743.1"/>
    <property type="molecule type" value="Genomic_DNA"/>
</dbReference>
<accession>A0A5P8PJ79</accession>
<keyword evidence="2" id="KW-1185">Reference proteome</keyword>
<proteinExistence type="predicted"/>
<reference evidence="2" key="1">
    <citation type="submission" date="2019-06" db="EMBL/GenBank/DDBJ databases">
        <title>Complete genome sequence of Stenotrophomonas phage Mendera.</title>
        <authorList>
            <person name="Garza K."/>
            <person name="Newkirk H."/>
            <person name="Moreland R."/>
            <person name="Liu M."/>
            <person name="Ramsey J."/>
            <person name="Gonzalez C.F."/>
            <person name="Leavitt J."/>
        </authorList>
    </citation>
    <scope>NUCLEOTIDE SEQUENCE [LARGE SCALE GENOMIC DNA]</scope>
</reference>
<gene>
    <name evidence="1" type="ORF">CPT_Mendera_217</name>
</gene>
<protein>
    <submittedName>
        <fullName evidence="1">Uncharacterized protein</fullName>
    </submittedName>
</protein>
<sequence>MFDAKTLREISESVVHEPSDKIIHLADRIVCPARDRALQGNVSYTATIASDKGTEGELICYLESLGYKVRTWGHRSAFAQDSVYQIHINWGRNG</sequence>